<dbReference type="GO" id="GO:0008270">
    <property type="term" value="F:zinc ion binding"/>
    <property type="evidence" value="ECO:0007669"/>
    <property type="project" value="UniProtKB-KW"/>
</dbReference>
<organism evidence="9 10">
    <name type="scientific">Penicillium atrosanguineum</name>
    <dbReference type="NCBI Taxonomy" id="1132637"/>
    <lineage>
        <taxon>Eukaryota</taxon>
        <taxon>Fungi</taxon>
        <taxon>Dikarya</taxon>
        <taxon>Ascomycota</taxon>
        <taxon>Pezizomycotina</taxon>
        <taxon>Eurotiomycetes</taxon>
        <taxon>Eurotiomycetidae</taxon>
        <taxon>Eurotiales</taxon>
        <taxon>Aspergillaceae</taxon>
        <taxon>Penicillium</taxon>
    </lineage>
</organism>
<keyword evidence="10" id="KW-1185">Reference proteome</keyword>
<dbReference type="PANTHER" id="PTHR47660">
    <property type="entry name" value="TRANSCRIPTION FACTOR WITH C2H2 AND ZN(2)-CYS(6) DNA BINDING DOMAIN (EUROFUNG)-RELATED-RELATED"/>
    <property type="match status" value="1"/>
</dbReference>
<feature type="region of interest" description="Disordered" evidence="7">
    <location>
        <begin position="1"/>
        <end position="21"/>
    </location>
</feature>
<keyword evidence="1" id="KW-0479">Metal-binding</keyword>
<dbReference type="Proteomes" id="UP001147746">
    <property type="component" value="Unassembled WGS sequence"/>
</dbReference>
<evidence type="ECO:0000256" key="3">
    <source>
        <dbReference type="ARBA" id="ARBA00023015"/>
    </source>
</evidence>
<dbReference type="OrthoDB" id="40579at2759"/>
<gene>
    <name evidence="9" type="ORF">N7476_005675</name>
</gene>
<dbReference type="AlphaFoldDB" id="A0A9W9PYX8"/>
<accession>A0A9W9PYX8</accession>
<feature type="domain" description="C2H2-type" evidence="8">
    <location>
        <begin position="17"/>
        <end position="44"/>
    </location>
</feature>
<evidence type="ECO:0000259" key="8">
    <source>
        <dbReference type="PROSITE" id="PS50157"/>
    </source>
</evidence>
<evidence type="ECO:0000256" key="5">
    <source>
        <dbReference type="ARBA" id="ARBA00023242"/>
    </source>
</evidence>
<dbReference type="Gene3D" id="3.30.160.60">
    <property type="entry name" value="Classic Zinc Finger"/>
    <property type="match status" value="1"/>
</dbReference>
<evidence type="ECO:0000256" key="7">
    <source>
        <dbReference type="SAM" id="MobiDB-lite"/>
    </source>
</evidence>
<dbReference type="SUPFAM" id="SSF57667">
    <property type="entry name" value="beta-beta-alpha zinc fingers"/>
    <property type="match status" value="1"/>
</dbReference>
<proteinExistence type="predicted"/>
<feature type="region of interest" description="Disordered" evidence="7">
    <location>
        <begin position="82"/>
        <end position="116"/>
    </location>
</feature>
<evidence type="ECO:0000256" key="2">
    <source>
        <dbReference type="ARBA" id="ARBA00022833"/>
    </source>
</evidence>
<reference evidence="9" key="2">
    <citation type="journal article" date="2023" name="IMA Fungus">
        <title>Comparative genomic study of the Penicillium genus elucidates a diverse pangenome and 15 lateral gene transfer events.</title>
        <authorList>
            <person name="Petersen C."/>
            <person name="Sorensen T."/>
            <person name="Nielsen M.R."/>
            <person name="Sondergaard T.E."/>
            <person name="Sorensen J.L."/>
            <person name="Fitzpatrick D.A."/>
            <person name="Frisvad J.C."/>
            <person name="Nielsen K.L."/>
        </authorList>
    </citation>
    <scope>NUCLEOTIDE SEQUENCE</scope>
    <source>
        <strain evidence="9">IBT 21472</strain>
    </source>
</reference>
<dbReference type="Pfam" id="PF00096">
    <property type="entry name" value="zf-C2H2"/>
    <property type="match status" value="2"/>
</dbReference>
<dbReference type="PANTHER" id="PTHR47660:SF8">
    <property type="entry name" value="TRANSCRIPTION FACTOR WITH C2H2 AND ZN(2)-CYS(6) DNA BINDING DOMAIN (EUROFUNG)"/>
    <property type="match status" value="1"/>
</dbReference>
<dbReference type="PROSITE" id="PS50157">
    <property type="entry name" value="ZINC_FINGER_C2H2_2"/>
    <property type="match status" value="2"/>
</dbReference>
<evidence type="ECO:0000256" key="6">
    <source>
        <dbReference type="PROSITE-ProRule" id="PRU00042"/>
    </source>
</evidence>
<keyword evidence="4" id="KW-0804">Transcription</keyword>
<evidence type="ECO:0000256" key="1">
    <source>
        <dbReference type="ARBA" id="ARBA00022723"/>
    </source>
</evidence>
<keyword evidence="6" id="KW-0863">Zinc-finger</keyword>
<name>A0A9W9PYX8_9EURO</name>
<protein>
    <recommendedName>
        <fullName evidence="8">C2H2-type domain-containing protein</fullName>
    </recommendedName>
</protein>
<dbReference type="PROSITE" id="PS00028">
    <property type="entry name" value="ZINC_FINGER_C2H2_1"/>
    <property type="match status" value="2"/>
</dbReference>
<keyword evidence="2" id="KW-0862">Zinc</keyword>
<comment type="caution">
    <text evidence="9">The sequence shown here is derived from an EMBL/GenBank/DDBJ whole genome shotgun (WGS) entry which is preliminary data.</text>
</comment>
<dbReference type="EMBL" id="JAPZBO010000005">
    <property type="protein sequence ID" value="KAJ5315368.1"/>
    <property type="molecule type" value="Genomic_DNA"/>
</dbReference>
<evidence type="ECO:0000256" key="4">
    <source>
        <dbReference type="ARBA" id="ARBA00023163"/>
    </source>
</evidence>
<keyword evidence="5" id="KW-0539">Nucleus</keyword>
<dbReference type="SMART" id="SM00355">
    <property type="entry name" value="ZnF_C2H2"/>
    <property type="match status" value="2"/>
</dbReference>
<keyword evidence="3" id="KW-0805">Transcription regulation</keyword>
<feature type="compositionally biased region" description="Basic and acidic residues" evidence="7">
    <location>
        <begin position="94"/>
        <end position="104"/>
    </location>
</feature>
<feature type="compositionally biased region" description="Polar residues" evidence="7">
    <location>
        <begin position="105"/>
        <end position="116"/>
    </location>
</feature>
<evidence type="ECO:0000313" key="10">
    <source>
        <dbReference type="Proteomes" id="UP001147746"/>
    </source>
</evidence>
<dbReference type="InterPro" id="IPR013087">
    <property type="entry name" value="Znf_C2H2_type"/>
</dbReference>
<dbReference type="InterPro" id="IPR036236">
    <property type="entry name" value="Znf_C2H2_sf"/>
</dbReference>
<sequence>MANDQKALPASSNSGPYQCPHCDRSYDRQDYLARHLDSHSNKRSFRCQVCNRGFNRRDVLLRHQTLHRTLSADDEMIIKRRKDRLPGASNESGSKSDEQERGSKDQQQNLPPSQVHLSEVSELLPETATYADPDAEISNERQYCSHGVPITLPLDPQSEIVSTARANPLSKTTDLNNPNSSVDLPVGDPFFIDKQNSFTELSFHTSPNGCPAFFEHVMLLNLDRVDPTHDYQLPSNTFDLLPDADFEFSHNAIFEENFIPDLEAVVENNFLMHTQERRNHQEQEYPDSTKRRVDSFQRSFWHLLQDNMPISLNDDDPSIGDRGLEAPVVSPHLIPNNLTVHEKLSSRSRDEIFRLIVKTGDDRLSIPEIPAVEHLDILIKIGLARKLDVNPWIHLYTCYHDRPRPEFLAALVVMGCISCFAPTINKTGIVLQDIVRLALRNLAEADPDVTRDLQYLQASMVWLEIGFSCGFRRNMRMTEGGIQALGIALRRVGAFDSSWYKPINPCGIFDDCSDDLDHAWKQWVRQESFKRLVYHFFCHDLEVAAAMNQPPTTSFAELTLLIPAARDLWLAPTARAWKDIWTAKYQQTGPDISLRDLLSDPMLFKDMSMHLDSRVATSVLLHGLIGKIWDLMQQMLLGHRGASKQPARKLLLFQTIKDDLYTDIQQIQGALADSPPVTVLVADFASMYLHIDIDSLQRFAGKLGEEEARQSYPDLRNWSMTHDARIAVWYAGQVLRAVHEVGPYQLRGFDIFAIYYASLTLYVYGLLLYADNASTEAVQSWNIDDASTILLDGASSQATELFIAHGRGNPGLTYLAGTGANVRKTFCSLRQPRLVMRVALQVLNGNFSKFSSANPAKNPIPPLVVNLRGLLHDLANLP</sequence>
<evidence type="ECO:0000313" key="9">
    <source>
        <dbReference type="EMBL" id="KAJ5315368.1"/>
    </source>
</evidence>
<reference evidence="9" key="1">
    <citation type="submission" date="2022-12" db="EMBL/GenBank/DDBJ databases">
        <authorList>
            <person name="Petersen C."/>
        </authorList>
    </citation>
    <scope>NUCLEOTIDE SEQUENCE</scope>
    <source>
        <strain evidence="9">IBT 21472</strain>
    </source>
</reference>
<feature type="domain" description="C2H2-type" evidence="8">
    <location>
        <begin position="45"/>
        <end position="67"/>
    </location>
</feature>